<organism evidence="1 2">
    <name type="scientific">Metabacillus idriensis</name>
    <dbReference type="NCBI Taxonomy" id="324768"/>
    <lineage>
        <taxon>Bacteria</taxon>
        <taxon>Bacillati</taxon>
        <taxon>Bacillota</taxon>
        <taxon>Bacilli</taxon>
        <taxon>Bacillales</taxon>
        <taxon>Bacillaceae</taxon>
        <taxon>Metabacillus</taxon>
    </lineage>
</organism>
<proteinExistence type="predicted"/>
<dbReference type="AlphaFoldDB" id="A0A6I2MBB2"/>
<dbReference type="EMBL" id="WKKF01000002">
    <property type="protein sequence ID" value="MRX54644.1"/>
    <property type="molecule type" value="Genomic_DNA"/>
</dbReference>
<dbReference type="InterPro" id="IPR003615">
    <property type="entry name" value="HNH_nuc"/>
</dbReference>
<dbReference type="Proteomes" id="UP000441585">
    <property type="component" value="Unassembled WGS sequence"/>
</dbReference>
<reference evidence="1 2" key="1">
    <citation type="submission" date="2019-11" db="EMBL/GenBank/DDBJ databases">
        <title>Bacillus idriensis genome.</title>
        <authorList>
            <person name="Konopka E.N."/>
            <person name="Newman J.D."/>
        </authorList>
    </citation>
    <scope>NUCLEOTIDE SEQUENCE [LARGE SCALE GENOMIC DNA]</scope>
    <source>
        <strain evidence="1 2">DSM 19097</strain>
    </source>
</reference>
<evidence type="ECO:0000313" key="2">
    <source>
        <dbReference type="Proteomes" id="UP000441585"/>
    </source>
</evidence>
<protein>
    <recommendedName>
        <fullName evidence="3">HNH nuclease domain-containing protein</fullName>
    </recommendedName>
</protein>
<name>A0A6I2MBB2_9BACI</name>
<keyword evidence="2" id="KW-1185">Reference proteome</keyword>
<gene>
    <name evidence="1" type="ORF">GJU41_11740</name>
</gene>
<evidence type="ECO:0008006" key="3">
    <source>
        <dbReference type="Google" id="ProtNLM"/>
    </source>
</evidence>
<dbReference type="CDD" id="cd00085">
    <property type="entry name" value="HNHc"/>
    <property type="match status" value="1"/>
</dbReference>
<accession>A0A6I2MBB2</accession>
<comment type="caution">
    <text evidence="1">The sequence shown here is derived from an EMBL/GenBank/DDBJ whole genome shotgun (WGS) entry which is preliminary data.</text>
</comment>
<dbReference type="RefSeq" id="WP_154318661.1">
    <property type="nucleotide sequence ID" value="NZ_CAJGAA010000002.1"/>
</dbReference>
<evidence type="ECO:0000313" key="1">
    <source>
        <dbReference type="EMBL" id="MRX54644.1"/>
    </source>
</evidence>
<sequence>MCVRFSIEKVRSLFKEKGLTLLEKEYVNSRTKMKYICSCGNISKTTLNNVKRGQKCSECGNVKRADTNRLSIEEARIIFSEHGCYFIDNFYKNVDTPYKYICTCGRISKISISNLKKGHRCKDCGNDRISSTQRTPFEEVFEYFEKEGCELLSKTYKKNSIPLEYRCSCGNISRIAFSSFKQGHRCLSCASERMSGPNNPAYNPNLTDEDRFHRVNNPDARRWTREVKKRDGFKCKNPHCRLTTNKMVAHHLNSYDIHKEGRFDLENGITLCQDCHVSFHRKFGYGKNTKCQYEEWVSCKQTKTDAS</sequence>